<dbReference type="InterPro" id="IPR050791">
    <property type="entry name" value="Aldo-Keto_reductase"/>
</dbReference>
<dbReference type="InParanoid" id="A0A0C3ETW6"/>
<dbReference type="PANTHER" id="PTHR43625">
    <property type="entry name" value="AFLATOXIN B1 ALDEHYDE REDUCTASE"/>
    <property type="match status" value="1"/>
</dbReference>
<dbReference type="InterPro" id="IPR036812">
    <property type="entry name" value="NAD(P)_OxRdtase_dom_sf"/>
</dbReference>
<dbReference type="PANTHER" id="PTHR43625:SF40">
    <property type="entry name" value="ALDO-KETO REDUCTASE YAKC [NADP(+)]"/>
    <property type="match status" value="1"/>
</dbReference>
<dbReference type="EMBL" id="KN833040">
    <property type="protein sequence ID" value="KIM75965.1"/>
    <property type="molecule type" value="Genomic_DNA"/>
</dbReference>
<dbReference type="Proteomes" id="UP000054166">
    <property type="component" value="Unassembled WGS sequence"/>
</dbReference>
<proteinExistence type="predicted"/>
<evidence type="ECO:0000256" key="1">
    <source>
        <dbReference type="ARBA" id="ARBA00023002"/>
    </source>
</evidence>
<dbReference type="STRING" id="765440.A0A0C3ETW6"/>
<dbReference type="HOGENOM" id="CLU_023205_2_1_1"/>
<reference evidence="3 4" key="1">
    <citation type="submission" date="2014-04" db="EMBL/GenBank/DDBJ databases">
        <authorList>
            <consortium name="DOE Joint Genome Institute"/>
            <person name="Kuo A."/>
            <person name="Tarkka M."/>
            <person name="Buscot F."/>
            <person name="Kohler A."/>
            <person name="Nagy L.G."/>
            <person name="Floudas D."/>
            <person name="Copeland A."/>
            <person name="Barry K.W."/>
            <person name="Cichocki N."/>
            <person name="Veneault-Fourrey C."/>
            <person name="LaButti K."/>
            <person name="Lindquist E.A."/>
            <person name="Lipzen A."/>
            <person name="Lundell T."/>
            <person name="Morin E."/>
            <person name="Murat C."/>
            <person name="Sun H."/>
            <person name="Tunlid A."/>
            <person name="Henrissat B."/>
            <person name="Grigoriev I.V."/>
            <person name="Hibbett D.S."/>
            <person name="Martin F."/>
            <person name="Nordberg H.P."/>
            <person name="Cantor M.N."/>
            <person name="Hua S.X."/>
        </authorList>
    </citation>
    <scope>NUCLEOTIDE SEQUENCE [LARGE SCALE GENOMIC DNA]</scope>
    <source>
        <strain evidence="3 4">F 1598</strain>
    </source>
</reference>
<protein>
    <recommendedName>
        <fullName evidence="2">NADP-dependent oxidoreductase domain-containing protein</fullName>
    </recommendedName>
</protein>
<sequence>MFDNNQRFGSSDFVLDAAYERGCTFWDTADVYNELIGKWLKRTDKRNGVFIATKFGYYKDDRIINGDPKYVREAANSSLKKLGVSCIDLLYLHADMTHLFRTGKIKHIGLSEVSAATITRIAAVEVGYSPFNLEIEDAQIGVLSVCRELGITLIAYSPLGRGILTSQVKSAADFLGSDFRRVFPKYSDENFPSILKLAEGLKEIGKHHRATGGLVALAWLFAQGHDIIPILGTKEVKYLEENLGALNVKLAPEDLKHIRDYIEMSKVTKGDLYPAWGMDLAYADTPELGKTAVQT</sequence>
<keyword evidence="1" id="KW-0560">Oxidoreductase</keyword>
<dbReference type="GO" id="GO:0005737">
    <property type="term" value="C:cytoplasm"/>
    <property type="evidence" value="ECO:0007669"/>
    <property type="project" value="TreeGrafter"/>
</dbReference>
<dbReference type="OrthoDB" id="37537at2759"/>
<dbReference type="Pfam" id="PF00248">
    <property type="entry name" value="Aldo_ket_red"/>
    <property type="match status" value="1"/>
</dbReference>
<dbReference type="SUPFAM" id="SSF51430">
    <property type="entry name" value="NAD(P)-linked oxidoreductase"/>
    <property type="match status" value="1"/>
</dbReference>
<dbReference type="InterPro" id="IPR023210">
    <property type="entry name" value="NADP_OxRdtase_dom"/>
</dbReference>
<dbReference type="Gene3D" id="3.20.20.100">
    <property type="entry name" value="NADP-dependent oxidoreductase domain"/>
    <property type="match status" value="1"/>
</dbReference>
<reference evidence="4" key="2">
    <citation type="submission" date="2015-01" db="EMBL/GenBank/DDBJ databases">
        <title>Evolutionary Origins and Diversification of the Mycorrhizal Mutualists.</title>
        <authorList>
            <consortium name="DOE Joint Genome Institute"/>
            <consortium name="Mycorrhizal Genomics Consortium"/>
            <person name="Kohler A."/>
            <person name="Kuo A."/>
            <person name="Nagy L.G."/>
            <person name="Floudas D."/>
            <person name="Copeland A."/>
            <person name="Barry K.W."/>
            <person name="Cichocki N."/>
            <person name="Veneault-Fourrey C."/>
            <person name="LaButti K."/>
            <person name="Lindquist E.A."/>
            <person name="Lipzen A."/>
            <person name="Lundell T."/>
            <person name="Morin E."/>
            <person name="Murat C."/>
            <person name="Riley R."/>
            <person name="Ohm R."/>
            <person name="Sun H."/>
            <person name="Tunlid A."/>
            <person name="Henrissat B."/>
            <person name="Grigoriev I.V."/>
            <person name="Hibbett D.S."/>
            <person name="Martin F."/>
        </authorList>
    </citation>
    <scope>NUCLEOTIDE SEQUENCE [LARGE SCALE GENOMIC DNA]</scope>
    <source>
        <strain evidence="4">F 1598</strain>
    </source>
</reference>
<organism evidence="3 4">
    <name type="scientific">Piloderma croceum (strain F 1598)</name>
    <dbReference type="NCBI Taxonomy" id="765440"/>
    <lineage>
        <taxon>Eukaryota</taxon>
        <taxon>Fungi</taxon>
        <taxon>Dikarya</taxon>
        <taxon>Basidiomycota</taxon>
        <taxon>Agaricomycotina</taxon>
        <taxon>Agaricomycetes</taxon>
        <taxon>Agaricomycetidae</taxon>
        <taxon>Atheliales</taxon>
        <taxon>Atheliaceae</taxon>
        <taxon>Piloderma</taxon>
    </lineage>
</organism>
<evidence type="ECO:0000313" key="3">
    <source>
        <dbReference type="EMBL" id="KIM75965.1"/>
    </source>
</evidence>
<keyword evidence="4" id="KW-1185">Reference proteome</keyword>
<dbReference type="GO" id="GO:0016491">
    <property type="term" value="F:oxidoreductase activity"/>
    <property type="evidence" value="ECO:0007669"/>
    <property type="project" value="UniProtKB-KW"/>
</dbReference>
<accession>A0A0C3ETW6</accession>
<name>A0A0C3ETW6_PILCF</name>
<dbReference type="AlphaFoldDB" id="A0A0C3ETW6"/>
<evidence type="ECO:0000259" key="2">
    <source>
        <dbReference type="Pfam" id="PF00248"/>
    </source>
</evidence>
<feature type="domain" description="NADP-dependent oxidoreductase" evidence="2">
    <location>
        <begin position="14"/>
        <end position="260"/>
    </location>
</feature>
<gene>
    <name evidence="3" type="ORF">PILCRDRAFT_98821</name>
</gene>
<evidence type="ECO:0000313" key="4">
    <source>
        <dbReference type="Proteomes" id="UP000054166"/>
    </source>
</evidence>